<evidence type="ECO:0000256" key="6">
    <source>
        <dbReference type="SAM" id="MobiDB-lite"/>
    </source>
</evidence>
<keyword evidence="8" id="KW-0648">Protein biosynthesis</keyword>
<protein>
    <submittedName>
        <fullName evidence="8">Eukaryotic elongation factor 2 kinase</fullName>
    </submittedName>
</protein>
<dbReference type="CDD" id="cd16967">
    <property type="entry name" value="Alpha_kinase_eEF2K"/>
    <property type="match status" value="1"/>
</dbReference>
<dbReference type="InterPro" id="IPR047588">
    <property type="entry name" value="eEF2K_a_kinase_dom"/>
</dbReference>
<evidence type="ECO:0000259" key="7">
    <source>
        <dbReference type="PROSITE" id="PS51158"/>
    </source>
</evidence>
<dbReference type="InterPro" id="IPR051852">
    <property type="entry name" value="Alpha-type_PK"/>
</dbReference>
<evidence type="ECO:0000256" key="4">
    <source>
        <dbReference type="ARBA" id="ARBA00022777"/>
    </source>
</evidence>
<feature type="domain" description="Alpha-type protein kinase" evidence="7">
    <location>
        <begin position="71"/>
        <end position="301"/>
    </location>
</feature>
<evidence type="ECO:0000256" key="3">
    <source>
        <dbReference type="ARBA" id="ARBA00022741"/>
    </source>
</evidence>
<dbReference type="STRING" id="46835.A0A504YGB1"/>
<dbReference type="Proteomes" id="UP000316759">
    <property type="component" value="Unassembled WGS sequence"/>
</dbReference>
<dbReference type="Gene3D" id="3.30.200.20">
    <property type="entry name" value="Phosphorylase Kinase, domain 1"/>
    <property type="match status" value="2"/>
</dbReference>
<dbReference type="SUPFAM" id="SSF56112">
    <property type="entry name" value="Protein kinase-like (PK-like)"/>
    <property type="match status" value="1"/>
</dbReference>
<dbReference type="InterPro" id="IPR011009">
    <property type="entry name" value="Kinase-like_dom_sf"/>
</dbReference>
<keyword evidence="8" id="KW-0251">Elongation factor</keyword>
<comment type="caution">
    <text evidence="8">The sequence shown here is derived from an EMBL/GenBank/DDBJ whole genome shotgun (WGS) entry which is preliminary data.</text>
</comment>
<name>A0A504YGB1_FASGI</name>
<dbReference type="InterPro" id="IPR004166">
    <property type="entry name" value="a-kinase_dom"/>
</dbReference>
<dbReference type="Pfam" id="PF02816">
    <property type="entry name" value="Alpha_kinase"/>
    <property type="match status" value="1"/>
</dbReference>
<dbReference type="GO" id="GO:0031037">
    <property type="term" value="P:myosin II filament disassembly"/>
    <property type="evidence" value="ECO:0007669"/>
    <property type="project" value="TreeGrafter"/>
</dbReference>
<dbReference type="SMART" id="SM00811">
    <property type="entry name" value="Alpha_kinase"/>
    <property type="match status" value="1"/>
</dbReference>
<keyword evidence="2" id="KW-0808">Transferase</keyword>
<dbReference type="Gene3D" id="3.20.200.10">
    <property type="entry name" value="MHCK/EF2 kinase"/>
    <property type="match status" value="1"/>
</dbReference>
<proteinExistence type="predicted"/>
<sequence>MGYPDETEAEEDPMSHSSGLNLKSAEAEAANTLRPAQMWKRALKKLQSVDLDPWLDFQTHYIPAQTAVRHRYNVIKKKWVVDEIQVKIERNPFDRGAMRECFRLKKLPQFGVHANDWQYASNYVAKRYINIVDKQVYFDDVRLQMEAKLWGEAFNRQNPPKKVDIFQLSVLELRGVGLHDHNPGDGGAGDSPAVSIKGGCFYHIERYMEGEYRKYNSNSGFVDEQLRNTPQAFSHFTFERSGHRLLVVDIQGVGDLYTDPQIHTADGVGYSDGNLGPRGMAFFFHSHRCNPLCEWLGLTAFDLAPSELGTNTPLYPQPSVHTRTDEDGEEPSVANASSSPKDENSKLKKICVDGGPSEVVKPVANPVSHPRGPFARRRAVSFSQSHVRLPNHGIRFGPTVTRSTENMNHLDSRLRRRNSESLSYSSDDHPSSSAGFILFNGSSLSNLLDPDGDETASIGPFTTLKLDTMAPVLLDPNFSESSDSARPSFSFTPPLVTSSGQTQFPRPVLALDPFPVHIPRRSRDRAASGDSGYSCRINLLSCSTTTGVTSGVAASATTGILALSDMANSLSVTPAAIPISPPGLTLPFDFSTAATLVHSGLAGGSVSSLVDYSTPTSPIGPPAMFQHQFSMPTSSYSMLNTSLDELTNNWASVGHWNHGWPHASGVRIGPVVPRRRRNLSESSDLDFDEDYRVTGNLLHQLMHENHKPSCADHPTNLDQEIGHSILGQIHHELARLHEAGRFLPNCKGGWSHAGLGGLLLKNHNLDDSDDEAVHHGPENPTNFADLSPNGRGDDGSSVVRFSGQSIDWAAVLFHERHAAQLGCLEAMIVMAHYYLGLPTQLMLDCPIKVRISCTRLTSTPYESNHRVLVTFFMMHSRASLTRIHAATPPQPNQSDLRSGVDYLGRAAEGGDRRCMILLARFLDVSASLSDSTHAVSKTAGPDDFLLLPALTSASRDAVPLISSDPWVEAISWYKKAVDTAGATSPGDGAPDEGLDAEGRYDAAEDLLPVYRILARMAEMYSIGGFGLKQNLNMAGDLFTQAGELASAARQGRLAAKYFEFGEEAYSNCE</sequence>
<dbReference type="PROSITE" id="PS51158">
    <property type="entry name" value="ALPHA_KINASE"/>
    <property type="match status" value="1"/>
</dbReference>
<dbReference type="GO" id="GO:1903013">
    <property type="term" value="P:response to differentiation-inducing factor 1"/>
    <property type="evidence" value="ECO:0007669"/>
    <property type="project" value="TreeGrafter"/>
</dbReference>
<dbReference type="PANTHER" id="PTHR45992:SF2">
    <property type="entry name" value="EUKARYOTIC ELONGATION FACTOR 2 KINASE"/>
    <property type="match status" value="1"/>
</dbReference>
<keyword evidence="1" id="KW-0723">Serine/threonine-protein kinase</keyword>
<feature type="region of interest" description="Disordered" evidence="6">
    <location>
        <begin position="309"/>
        <end position="349"/>
    </location>
</feature>
<keyword evidence="4 8" id="KW-0418">Kinase</keyword>
<evidence type="ECO:0000313" key="8">
    <source>
        <dbReference type="EMBL" id="TPP60762.1"/>
    </source>
</evidence>
<keyword evidence="9" id="KW-1185">Reference proteome</keyword>
<feature type="region of interest" description="Disordered" evidence="6">
    <location>
        <begin position="769"/>
        <end position="796"/>
    </location>
</feature>
<evidence type="ECO:0000313" key="9">
    <source>
        <dbReference type="Proteomes" id="UP000316759"/>
    </source>
</evidence>
<dbReference type="EMBL" id="SUNJ01009007">
    <property type="protein sequence ID" value="TPP60762.1"/>
    <property type="molecule type" value="Genomic_DNA"/>
</dbReference>
<evidence type="ECO:0000256" key="5">
    <source>
        <dbReference type="ARBA" id="ARBA00022840"/>
    </source>
</evidence>
<dbReference type="GO" id="GO:0003746">
    <property type="term" value="F:translation elongation factor activity"/>
    <property type="evidence" value="ECO:0007669"/>
    <property type="project" value="UniProtKB-KW"/>
</dbReference>
<dbReference type="FunFam" id="3.20.200.10:FF:000002">
    <property type="entry name" value="Eukaryotic elongation factor 2 kinase"/>
    <property type="match status" value="1"/>
</dbReference>
<dbReference type="AlphaFoldDB" id="A0A504YGB1"/>
<feature type="region of interest" description="Disordered" evidence="6">
    <location>
        <begin position="393"/>
        <end position="431"/>
    </location>
</feature>
<dbReference type="PANTHER" id="PTHR45992">
    <property type="entry name" value="EUKARYOTIC ELONGATION FACTOR 2 KINASE-RELATED"/>
    <property type="match status" value="1"/>
</dbReference>
<dbReference type="OrthoDB" id="301415at2759"/>
<keyword evidence="3" id="KW-0547">Nucleotide-binding</keyword>
<dbReference type="GO" id="GO:0005524">
    <property type="term" value="F:ATP binding"/>
    <property type="evidence" value="ECO:0007669"/>
    <property type="project" value="UniProtKB-KW"/>
</dbReference>
<accession>A0A504YGB1</accession>
<dbReference type="GO" id="GO:0004686">
    <property type="term" value="F:elongation factor-2 kinase activity"/>
    <property type="evidence" value="ECO:0007669"/>
    <property type="project" value="InterPro"/>
</dbReference>
<feature type="compositionally biased region" description="Basic and acidic residues" evidence="6">
    <location>
        <begin position="408"/>
        <end position="419"/>
    </location>
</feature>
<evidence type="ECO:0000256" key="2">
    <source>
        <dbReference type="ARBA" id="ARBA00022679"/>
    </source>
</evidence>
<keyword evidence="5" id="KW-0067">ATP-binding</keyword>
<gene>
    <name evidence="8" type="ORF">FGIG_10537</name>
</gene>
<reference evidence="8 9" key="1">
    <citation type="submission" date="2019-04" db="EMBL/GenBank/DDBJ databases">
        <title>Annotation for the trematode Fasciola gigantica.</title>
        <authorList>
            <person name="Choi Y.-J."/>
        </authorList>
    </citation>
    <scope>NUCLEOTIDE SEQUENCE [LARGE SCALE GENOMIC DNA]</scope>
    <source>
        <strain evidence="8">Uganda_cow_1</strain>
    </source>
</reference>
<evidence type="ECO:0000256" key="1">
    <source>
        <dbReference type="ARBA" id="ARBA00022527"/>
    </source>
</evidence>
<organism evidence="8 9">
    <name type="scientific">Fasciola gigantica</name>
    <name type="common">Giant liver fluke</name>
    <dbReference type="NCBI Taxonomy" id="46835"/>
    <lineage>
        <taxon>Eukaryota</taxon>
        <taxon>Metazoa</taxon>
        <taxon>Spiralia</taxon>
        <taxon>Lophotrochozoa</taxon>
        <taxon>Platyhelminthes</taxon>
        <taxon>Trematoda</taxon>
        <taxon>Digenea</taxon>
        <taxon>Plagiorchiida</taxon>
        <taxon>Echinostomata</taxon>
        <taxon>Echinostomatoidea</taxon>
        <taxon>Fasciolidae</taxon>
        <taxon>Fasciola</taxon>
    </lineage>
</organism>